<evidence type="ECO:0000256" key="1">
    <source>
        <dbReference type="ARBA" id="ARBA00000971"/>
    </source>
</evidence>
<protein>
    <recommendedName>
        <fullName evidence="2">peptidylprolyl isomerase</fullName>
        <ecNumber evidence="2">5.2.1.8</ecNumber>
    </recommendedName>
</protein>
<keyword evidence="6 9" id="KW-0413">Isomerase</keyword>
<evidence type="ECO:0000256" key="7">
    <source>
        <dbReference type="SAM" id="MobiDB-lite"/>
    </source>
</evidence>
<dbReference type="InterPro" id="IPR029000">
    <property type="entry name" value="Cyclophilin-like_dom_sf"/>
</dbReference>
<comment type="catalytic activity">
    <reaction evidence="1">
        <text>[protein]-peptidylproline (omega=180) = [protein]-peptidylproline (omega=0)</text>
        <dbReference type="Rhea" id="RHEA:16237"/>
        <dbReference type="Rhea" id="RHEA-COMP:10747"/>
        <dbReference type="Rhea" id="RHEA-COMP:10748"/>
        <dbReference type="ChEBI" id="CHEBI:83833"/>
        <dbReference type="ChEBI" id="CHEBI:83834"/>
        <dbReference type="EC" id="5.2.1.8"/>
    </reaction>
</comment>
<dbReference type="SUPFAM" id="SSF50978">
    <property type="entry name" value="WD40 repeat-like"/>
    <property type="match status" value="1"/>
</dbReference>
<keyword evidence="10" id="KW-1185">Reference proteome</keyword>
<sequence length="1074" mass="117225">MDERKNKCGGLLATKDETEAHVATAVLCIRTVIAKPLQLEASRPGTRFIAEFQTVTARLDVVSTTEVEFLASRARRLAGTVDHPFFSAVRACFQGRSGNYPFLPLSLKSFGPVNRGNLTQRAPCGLIILLAGQCSAGNLGKSSVKLSNQYRKLAEVFETVHLAVTIHKSLVDPSSLKHISTSGNNGSNEVNGRSLVKDWEAGNKVATLVGDVLLASVSTTLAEFRNTQVLDVVSESIGNMFEAEFLPFAMNFSHGSSASSGQLGLSTDQATDQWLNYIGMSHGSLLGSCCQATLLLAGTSGKKQSGSSETGHSSHLVHKLGYNWALLLRLLEEREFVHHIWANKTKYVSSTSFLNANAAVFPPRHRVLNYINNGLPEPTLLDAVMTQQRTTESAETLLADGFTTALLPQHASRIFNAYDQLGQKLANNLSQVFDEFSAISQLTRERASSSALNVLGEMTHQLSSEACLRLTPVKMSDEDDTVGPLPSEMLPEGDADNEDIVGPLPCEAEESEESEFKPPPAKKKKRGAIHGLSASCDGELACTVGDDKTAKVFDVLNFDMISMMKLDFIPSGCCFIYTPKDEISTLAISDQSSPKIRIYDARSKNDLLHTMDRLHESPVECIVFNPIFGCVVSADSDGMLEYWAGPSENYGIPRTVEWSFKSDTDLYCLLGNKTHAINMTVSSNGQTLAVLGADRKVRLFRFSTGKLIRIYDESLEQYSKLQQAKQILPSMEFGRRLAQEKELDRSEFRHSCNLVFDESGFFLAYATLLGIKVVNVVTNCVVRSLGGPENLRFLQLAFIPPRSMFASNVAPGVGSGTSLCTPSLEMLAMATEDHHTSSTSTSAAVQAQQPVLVCTAFKKNRIYLFTNREPHDIKADGDSVTPGSAAERDIFNEKPTKEEVLAATRDSATAASRLAGSAILHTTLGDIHIRLFPRECPRTVENFVGHSRAGYYNGHIFHRVIKGFMIQTGCPLGTGTGGKSIWGGEFEDEFHPSLRHDRPYTVSMANAGPNTNGSQFFITVAPTPWLDNKHTVFGRVVKGMEVVQKISNIKTHAKNDKPLEDVNIISVTIKDLGA</sequence>
<dbReference type="Gene3D" id="2.40.100.10">
    <property type="entry name" value="Cyclophilin-like"/>
    <property type="match status" value="1"/>
</dbReference>
<proteinExistence type="predicted"/>
<dbReference type="EMBL" id="KV892947">
    <property type="protein sequence ID" value="OON19959.1"/>
    <property type="molecule type" value="Genomic_DNA"/>
</dbReference>
<evidence type="ECO:0000313" key="9">
    <source>
        <dbReference type="EMBL" id="OON19959.1"/>
    </source>
</evidence>
<dbReference type="InterPro" id="IPR044666">
    <property type="entry name" value="Cyclophilin_A-like"/>
</dbReference>
<dbReference type="InterPro" id="IPR002130">
    <property type="entry name" value="Cyclophilin-type_PPIase_dom"/>
</dbReference>
<keyword evidence="4" id="KW-0677">Repeat</keyword>
<dbReference type="EC" id="5.2.1.8" evidence="2"/>
<dbReference type="SUPFAM" id="SSF48576">
    <property type="entry name" value="Terpenoid synthases"/>
    <property type="match status" value="1"/>
</dbReference>
<dbReference type="InterPro" id="IPR015943">
    <property type="entry name" value="WD40/YVTN_repeat-like_dom_sf"/>
</dbReference>
<keyword evidence="3" id="KW-0853">WD repeat</keyword>
<name>A0A1S8WZP8_OPIVI</name>
<evidence type="ECO:0000256" key="2">
    <source>
        <dbReference type="ARBA" id="ARBA00013194"/>
    </source>
</evidence>
<evidence type="ECO:0000256" key="3">
    <source>
        <dbReference type="ARBA" id="ARBA00022574"/>
    </source>
</evidence>
<dbReference type="GO" id="GO:0003755">
    <property type="term" value="F:peptidyl-prolyl cis-trans isomerase activity"/>
    <property type="evidence" value="ECO:0007669"/>
    <property type="project" value="UniProtKB-KW"/>
</dbReference>
<dbReference type="GO" id="GO:0005634">
    <property type="term" value="C:nucleus"/>
    <property type="evidence" value="ECO:0007669"/>
    <property type="project" value="UniProtKB-ARBA"/>
</dbReference>
<dbReference type="PROSITE" id="PS50072">
    <property type="entry name" value="CSA_PPIASE_2"/>
    <property type="match status" value="1"/>
</dbReference>
<feature type="region of interest" description="Disordered" evidence="7">
    <location>
        <begin position="477"/>
        <end position="498"/>
    </location>
</feature>
<dbReference type="Pfam" id="PF00160">
    <property type="entry name" value="Pro_isomerase"/>
    <property type="match status" value="1"/>
</dbReference>
<accession>A0A1S8WZP8</accession>
<dbReference type="Proteomes" id="UP000243686">
    <property type="component" value="Unassembled WGS sequence"/>
</dbReference>
<dbReference type="InterPro" id="IPR001680">
    <property type="entry name" value="WD40_rpt"/>
</dbReference>
<dbReference type="InterPro" id="IPR008949">
    <property type="entry name" value="Isoprenoid_synthase_dom_sf"/>
</dbReference>
<keyword evidence="5" id="KW-0697">Rotamase</keyword>
<gene>
    <name evidence="9" type="ORF">X801_04163</name>
</gene>
<organism evidence="9 10">
    <name type="scientific">Opisthorchis viverrini</name>
    <name type="common">Southeast Asian liver fluke</name>
    <dbReference type="NCBI Taxonomy" id="6198"/>
    <lineage>
        <taxon>Eukaryota</taxon>
        <taxon>Metazoa</taxon>
        <taxon>Spiralia</taxon>
        <taxon>Lophotrochozoa</taxon>
        <taxon>Platyhelminthes</taxon>
        <taxon>Trematoda</taxon>
        <taxon>Digenea</taxon>
        <taxon>Opisthorchiida</taxon>
        <taxon>Opisthorchiata</taxon>
        <taxon>Opisthorchiidae</taxon>
        <taxon>Opisthorchis</taxon>
    </lineage>
</organism>
<feature type="domain" description="PPIase cyclophilin-type" evidence="8">
    <location>
        <begin position="914"/>
        <end position="1069"/>
    </location>
</feature>
<evidence type="ECO:0000313" key="10">
    <source>
        <dbReference type="Proteomes" id="UP000243686"/>
    </source>
</evidence>
<dbReference type="Gene3D" id="1.10.600.10">
    <property type="entry name" value="Farnesyl Diphosphate Synthase"/>
    <property type="match status" value="1"/>
</dbReference>
<evidence type="ECO:0000259" key="8">
    <source>
        <dbReference type="PROSITE" id="PS50072"/>
    </source>
</evidence>
<dbReference type="PRINTS" id="PR00153">
    <property type="entry name" value="CSAPPISMRASE"/>
</dbReference>
<dbReference type="AlphaFoldDB" id="A0A1S8WZP8"/>
<dbReference type="CDD" id="cd00385">
    <property type="entry name" value="Isoprenoid_Biosyn_C1"/>
    <property type="match status" value="1"/>
</dbReference>
<dbReference type="Gene3D" id="2.130.10.10">
    <property type="entry name" value="YVTN repeat-like/Quinoprotein amine dehydrogenase"/>
    <property type="match status" value="1"/>
</dbReference>
<dbReference type="CDD" id="cd01927">
    <property type="entry name" value="cyclophilin_WD40"/>
    <property type="match status" value="1"/>
</dbReference>
<reference evidence="9 10" key="1">
    <citation type="submission" date="2015-03" db="EMBL/GenBank/DDBJ databases">
        <title>Draft genome of the nematode, Opisthorchis viverrini.</title>
        <authorList>
            <person name="Mitreva M."/>
        </authorList>
    </citation>
    <scope>NUCLEOTIDE SEQUENCE [LARGE SCALE GENOMIC DNA]</scope>
    <source>
        <strain evidence="9">Khon Kaen</strain>
    </source>
</reference>
<dbReference type="SMART" id="SM00320">
    <property type="entry name" value="WD40"/>
    <property type="match status" value="3"/>
</dbReference>
<dbReference type="InterPro" id="IPR036322">
    <property type="entry name" value="WD40_repeat_dom_sf"/>
</dbReference>
<dbReference type="SUPFAM" id="SSF50891">
    <property type="entry name" value="Cyclophilin-like"/>
    <property type="match status" value="1"/>
</dbReference>
<feature type="non-terminal residue" evidence="9">
    <location>
        <position position="1074"/>
    </location>
</feature>
<evidence type="ECO:0000256" key="5">
    <source>
        <dbReference type="ARBA" id="ARBA00023110"/>
    </source>
</evidence>
<dbReference type="PANTHER" id="PTHR45625:SF4">
    <property type="entry name" value="PEPTIDYLPROLYL ISOMERASE DOMAIN AND WD REPEAT-CONTAINING PROTEIN 1"/>
    <property type="match status" value="1"/>
</dbReference>
<dbReference type="FunFam" id="2.40.100.10:FF:000003">
    <property type="entry name" value="Peptidylprolyl isomerase domain and WD repeat-containing 1"/>
    <property type="match status" value="1"/>
</dbReference>
<dbReference type="PANTHER" id="PTHR45625">
    <property type="entry name" value="PEPTIDYL-PROLYL CIS-TRANS ISOMERASE-RELATED"/>
    <property type="match status" value="1"/>
</dbReference>
<evidence type="ECO:0000256" key="6">
    <source>
        <dbReference type="ARBA" id="ARBA00023235"/>
    </source>
</evidence>
<evidence type="ECO:0000256" key="4">
    <source>
        <dbReference type="ARBA" id="ARBA00022737"/>
    </source>
</evidence>